<dbReference type="GO" id="GO:0005524">
    <property type="term" value="F:ATP binding"/>
    <property type="evidence" value="ECO:0007669"/>
    <property type="project" value="UniProtKB-KW"/>
</dbReference>
<dbReference type="Gene3D" id="3.30.420.40">
    <property type="match status" value="2"/>
</dbReference>
<evidence type="ECO:0000313" key="3">
    <source>
        <dbReference type="EMBL" id="KAJ3261687.1"/>
    </source>
</evidence>
<accession>A0AAD5UMV8</accession>
<name>A0AAD5UMV8_9FUNG</name>
<keyword evidence="2" id="KW-0067">ATP-binding</keyword>
<comment type="caution">
    <text evidence="3">The sequence shown here is derived from an EMBL/GenBank/DDBJ whole genome shotgun (WGS) entry which is preliminary data.</text>
</comment>
<dbReference type="GO" id="GO:0140662">
    <property type="term" value="F:ATP-dependent protein folding chaperone"/>
    <property type="evidence" value="ECO:0007669"/>
    <property type="project" value="InterPro"/>
</dbReference>
<evidence type="ECO:0000256" key="2">
    <source>
        <dbReference type="ARBA" id="ARBA00022840"/>
    </source>
</evidence>
<dbReference type="EMBL" id="JADGKB010000004">
    <property type="protein sequence ID" value="KAJ3261687.1"/>
    <property type="molecule type" value="Genomic_DNA"/>
</dbReference>
<keyword evidence="4" id="KW-1185">Reference proteome</keyword>
<dbReference type="Proteomes" id="UP001210925">
    <property type="component" value="Unassembled WGS sequence"/>
</dbReference>
<dbReference type="SUPFAM" id="SSF53067">
    <property type="entry name" value="Actin-like ATPase domain"/>
    <property type="match status" value="2"/>
</dbReference>
<gene>
    <name evidence="3" type="ORF">HK103_004638</name>
</gene>
<evidence type="ECO:0000313" key="4">
    <source>
        <dbReference type="Proteomes" id="UP001210925"/>
    </source>
</evidence>
<keyword evidence="1" id="KW-0547">Nucleotide-binding</keyword>
<dbReference type="InterPro" id="IPR013126">
    <property type="entry name" value="Hsp_70_fam"/>
</dbReference>
<protein>
    <submittedName>
        <fullName evidence="3">Uncharacterized protein</fullName>
    </submittedName>
</protein>
<dbReference type="AlphaFoldDB" id="A0AAD5UMV8"/>
<dbReference type="InterPro" id="IPR043129">
    <property type="entry name" value="ATPase_NBD"/>
</dbReference>
<dbReference type="PANTHER" id="PTHR14187">
    <property type="entry name" value="ALPHA KINASE/ELONGATION FACTOR 2 KINASE"/>
    <property type="match status" value="1"/>
</dbReference>
<organism evidence="3 4">
    <name type="scientific">Boothiomyces macroporosus</name>
    <dbReference type="NCBI Taxonomy" id="261099"/>
    <lineage>
        <taxon>Eukaryota</taxon>
        <taxon>Fungi</taxon>
        <taxon>Fungi incertae sedis</taxon>
        <taxon>Chytridiomycota</taxon>
        <taxon>Chytridiomycota incertae sedis</taxon>
        <taxon>Chytridiomycetes</taxon>
        <taxon>Rhizophydiales</taxon>
        <taxon>Terramycetaceae</taxon>
        <taxon>Boothiomyces</taxon>
    </lineage>
</organism>
<reference evidence="3" key="1">
    <citation type="submission" date="2020-05" db="EMBL/GenBank/DDBJ databases">
        <title>Phylogenomic resolution of chytrid fungi.</title>
        <authorList>
            <person name="Stajich J.E."/>
            <person name="Amses K."/>
            <person name="Simmons R."/>
            <person name="Seto K."/>
            <person name="Myers J."/>
            <person name="Bonds A."/>
            <person name="Quandt C.A."/>
            <person name="Barry K."/>
            <person name="Liu P."/>
            <person name="Grigoriev I."/>
            <person name="Longcore J.E."/>
            <person name="James T.Y."/>
        </authorList>
    </citation>
    <scope>NUCLEOTIDE SEQUENCE</scope>
    <source>
        <strain evidence="3">PLAUS21</strain>
    </source>
</reference>
<sequence length="589" mass="66306">MAFQYYAALDIGTSHSGYAYISRNDLKNNMSPKIQAIWKHMLFPYCKDASYILYEIDPQGFGTPKAYGYGALALYQRNPKVNLELIKHFKLRLSPHNKEEPLPGKLTVAQILKDYMNYIKTNALAAMRVDDPNLDENTIAWAITVPAIWTDQAKRLMREACFATGIIPTFDSDKMRIVLEPEAAAICALTEKRSGFELKDGESVVVLDAGGGTADITSLKMTPSGLQQLIPSSGCLVGSINITKALEEKYREKVGMDAYQRAKRSDPRFFDKIYREFDQVKNDFNLDPTMDEVPNRAEITMSNSLFNALSPDMQNHFRRVQNGCTDKVYFSTRDIESAFDPVIKVIFQSLQEHIEKLEQVEQRQVSNILVVGGFARSAYFVSCLKRRYSYALKVPADPESCILKGAVYYLTNVIQSDPPRGQQTAPAGDAVPDESFAPRFPIVSRAMTYTCGIAATKASPRPEPGYIWDERAKEYSLKNAFLKFVTIGQVVNPSEVKEIKVSPNLDTSRAVTFTLFYSPDKDPQLISDLAHLPNGGQIVTETFYVPPEYQHLGRKNEFVVRIKFGETELNCEITHTQSGQVQHFFALSR</sequence>
<evidence type="ECO:0000256" key="1">
    <source>
        <dbReference type="ARBA" id="ARBA00022741"/>
    </source>
</evidence>
<proteinExistence type="predicted"/>
<dbReference type="PANTHER" id="PTHR14187:SF5">
    <property type="entry name" value="HEAT SHOCK 70 KDA PROTEIN 12A"/>
    <property type="match status" value="1"/>
</dbReference>
<dbReference type="Pfam" id="PF00012">
    <property type="entry name" value="HSP70"/>
    <property type="match status" value="1"/>
</dbReference>